<comment type="caution">
    <text evidence="5">The sequence shown here is derived from an EMBL/GenBank/DDBJ whole genome shotgun (WGS) entry which is preliminary data.</text>
</comment>
<dbReference type="Proteomes" id="UP000308528">
    <property type="component" value="Unassembled WGS sequence"/>
</dbReference>
<evidence type="ECO:0000256" key="1">
    <source>
        <dbReference type="ARBA" id="ARBA00008635"/>
    </source>
</evidence>
<evidence type="ECO:0000313" key="5">
    <source>
        <dbReference type="EMBL" id="THH37876.1"/>
    </source>
</evidence>
<evidence type="ECO:0000256" key="3">
    <source>
        <dbReference type="PIRSR" id="PIRSR607837-1"/>
    </source>
</evidence>
<organism evidence="5 6">
    <name type="scientific">Neolewinella litorea</name>
    <dbReference type="NCBI Taxonomy" id="2562452"/>
    <lineage>
        <taxon>Bacteria</taxon>
        <taxon>Pseudomonadati</taxon>
        <taxon>Bacteroidota</taxon>
        <taxon>Saprospiria</taxon>
        <taxon>Saprospirales</taxon>
        <taxon>Lewinellaceae</taxon>
        <taxon>Neolewinella</taxon>
    </lineage>
</organism>
<dbReference type="Pfam" id="PF05163">
    <property type="entry name" value="DinB"/>
    <property type="match status" value="1"/>
</dbReference>
<feature type="chain" id="PRO_5020950284" evidence="4">
    <location>
        <begin position="25"/>
        <end position="176"/>
    </location>
</feature>
<dbReference type="SUPFAM" id="SSF109854">
    <property type="entry name" value="DinB/YfiT-like putative metalloenzymes"/>
    <property type="match status" value="1"/>
</dbReference>
<sequence length="176" mass="19642">MKTKSTLFLLLFLLFGGAAVQSQSATETMIADWERAKAFTLEYLEAMPEDQLDLRPTPEIRSFAELMMHIAEANYGFGSPGTGQDMPEAPENSDMAEDPTKEDLISQVSDSYDYVIDGIRNLDAPRMEEEVQVFGQFDMNRGAALSKAFEHQTHHRGQASIYLRLAGVTPPGMKLF</sequence>
<dbReference type="AlphaFoldDB" id="A0A4S4NEB4"/>
<feature type="signal peptide" evidence="4">
    <location>
        <begin position="1"/>
        <end position="24"/>
    </location>
</feature>
<reference evidence="5 6" key="1">
    <citation type="submission" date="2019-04" db="EMBL/GenBank/DDBJ databases">
        <title>Lewinella litorea sp. nov., isolated from a marine sand.</title>
        <authorList>
            <person name="Yoon J.-H."/>
        </authorList>
    </citation>
    <scope>NUCLEOTIDE SEQUENCE [LARGE SCALE GENOMIC DNA]</scope>
    <source>
        <strain evidence="5 6">HSMS-39</strain>
    </source>
</reference>
<dbReference type="InterPro" id="IPR007837">
    <property type="entry name" value="DinB"/>
</dbReference>
<comment type="similarity">
    <text evidence="1">Belongs to the DinB family.</text>
</comment>
<dbReference type="InterPro" id="IPR034660">
    <property type="entry name" value="DinB/YfiT-like"/>
</dbReference>
<dbReference type="EMBL" id="SRSF01000005">
    <property type="protein sequence ID" value="THH37876.1"/>
    <property type="molecule type" value="Genomic_DNA"/>
</dbReference>
<gene>
    <name evidence="5" type="ORF">E4021_12620</name>
</gene>
<dbReference type="OrthoDB" id="119432at2"/>
<feature type="binding site" evidence="3">
    <location>
        <position position="155"/>
    </location>
    <ligand>
        <name>a divalent metal cation</name>
        <dbReference type="ChEBI" id="CHEBI:60240"/>
    </ligand>
</feature>
<evidence type="ECO:0000256" key="4">
    <source>
        <dbReference type="SAM" id="SignalP"/>
    </source>
</evidence>
<evidence type="ECO:0000256" key="2">
    <source>
        <dbReference type="ARBA" id="ARBA00022723"/>
    </source>
</evidence>
<feature type="binding site" evidence="3">
    <location>
        <position position="69"/>
    </location>
    <ligand>
        <name>a divalent metal cation</name>
        <dbReference type="ChEBI" id="CHEBI:60240"/>
    </ligand>
</feature>
<feature type="binding site" evidence="3">
    <location>
        <position position="151"/>
    </location>
    <ligand>
        <name>a divalent metal cation</name>
        <dbReference type="ChEBI" id="CHEBI:60240"/>
    </ligand>
</feature>
<evidence type="ECO:0000313" key="6">
    <source>
        <dbReference type="Proteomes" id="UP000308528"/>
    </source>
</evidence>
<dbReference type="GO" id="GO:0046872">
    <property type="term" value="F:metal ion binding"/>
    <property type="evidence" value="ECO:0007669"/>
    <property type="project" value="UniProtKB-KW"/>
</dbReference>
<protein>
    <submittedName>
        <fullName evidence="5">DUF664 domain-containing protein</fullName>
    </submittedName>
</protein>
<keyword evidence="6" id="KW-1185">Reference proteome</keyword>
<keyword evidence="2 3" id="KW-0479">Metal-binding</keyword>
<keyword evidence="4" id="KW-0732">Signal</keyword>
<dbReference type="Gene3D" id="1.20.120.450">
    <property type="entry name" value="dinb family like domain"/>
    <property type="match status" value="1"/>
</dbReference>
<proteinExistence type="inferred from homology"/>
<dbReference type="RefSeq" id="WP_136459724.1">
    <property type="nucleotide sequence ID" value="NZ_SRSF01000005.1"/>
</dbReference>
<name>A0A4S4NEB4_9BACT</name>
<accession>A0A4S4NEB4</accession>